<gene>
    <name evidence="1" type="ORF">L195_g063982</name>
</gene>
<reference evidence="1 2" key="2">
    <citation type="journal article" date="2017" name="Front. Plant Sci.">
        <title>Gene Classification and Mining of Molecular Markers Useful in Red Clover (Trifolium pratense) Breeding.</title>
        <authorList>
            <person name="Istvanek J."/>
            <person name="Dluhosova J."/>
            <person name="Dluhos P."/>
            <person name="Patkova L."/>
            <person name="Nedelnik J."/>
            <person name="Repkova J."/>
        </authorList>
    </citation>
    <scope>NUCLEOTIDE SEQUENCE [LARGE SCALE GENOMIC DNA]</scope>
    <source>
        <strain evidence="2">cv. Tatra</strain>
        <tissue evidence="1">Young leaves</tissue>
    </source>
</reference>
<protein>
    <submittedName>
        <fullName evidence="1">Uncharacterized protein</fullName>
    </submittedName>
</protein>
<comment type="caution">
    <text evidence="1">The sequence shown here is derived from an EMBL/GenBank/DDBJ whole genome shotgun (WGS) entry which is preliminary data.</text>
</comment>
<reference evidence="1 2" key="1">
    <citation type="journal article" date="2014" name="Am. J. Bot.">
        <title>Genome assembly and annotation for red clover (Trifolium pratense; Fabaceae).</title>
        <authorList>
            <person name="Istvanek J."/>
            <person name="Jaros M."/>
            <person name="Krenek A."/>
            <person name="Repkova J."/>
        </authorList>
    </citation>
    <scope>NUCLEOTIDE SEQUENCE [LARGE SCALE GENOMIC DNA]</scope>
    <source>
        <strain evidence="2">cv. Tatra</strain>
        <tissue evidence="1">Young leaves</tissue>
    </source>
</reference>
<name>A0A2K3KQA6_TRIPR</name>
<dbReference type="AlphaFoldDB" id="A0A2K3KQA6"/>
<dbReference type="Proteomes" id="UP000236291">
    <property type="component" value="Unassembled WGS sequence"/>
</dbReference>
<organism evidence="1 2">
    <name type="scientific">Trifolium pratense</name>
    <name type="common">Red clover</name>
    <dbReference type="NCBI Taxonomy" id="57577"/>
    <lineage>
        <taxon>Eukaryota</taxon>
        <taxon>Viridiplantae</taxon>
        <taxon>Streptophyta</taxon>
        <taxon>Embryophyta</taxon>
        <taxon>Tracheophyta</taxon>
        <taxon>Spermatophyta</taxon>
        <taxon>Magnoliopsida</taxon>
        <taxon>eudicotyledons</taxon>
        <taxon>Gunneridae</taxon>
        <taxon>Pentapetalae</taxon>
        <taxon>rosids</taxon>
        <taxon>fabids</taxon>
        <taxon>Fabales</taxon>
        <taxon>Fabaceae</taxon>
        <taxon>Papilionoideae</taxon>
        <taxon>50 kb inversion clade</taxon>
        <taxon>NPAAA clade</taxon>
        <taxon>Hologalegina</taxon>
        <taxon>IRL clade</taxon>
        <taxon>Trifolieae</taxon>
        <taxon>Trifolium</taxon>
    </lineage>
</organism>
<evidence type="ECO:0000313" key="1">
    <source>
        <dbReference type="EMBL" id="PNX68446.1"/>
    </source>
</evidence>
<evidence type="ECO:0000313" key="2">
    <source>
        <dbReference type="Proteomes" id="UP000236291"/>
    </source>
</evidence>
<accession>A0A2K3KQA6</accession>
<sequence>SPSTVVLQLALRGERKLFVWTGLRCCDRAVLVINSESRNLFFKGNNRNPDHVHPQGSIEGKF</sequence>
<proteinExistence type="predicted"/>
<feature type="non-terminal residue" evidence="1">
    <location>
        <position position="1"/>
    </location>
</feature>
<dbReference type="EMBL" id="ASHM01228274">
    <property type="protein sequence ID" value="PNX68446.1"/>
    <property type="molecule type" value="Genomic_DNA"/>
</dbReference>